<evidence type="ECO:0000313" key="2">
    <source>
        <dbReference type="Proteomes" id="UP001516400"/>
    </source>
</evidence>
<evidence type="ECO:0000313" key="1">
    <source>
        <dbReference type="EMBL" id="KAL3265799.1"/>
    </source>
</evidence>
<dbReference type="EMBL" id="JABFTP020000001">
    <property type="protein sequence ID" value="KAL3265799.1"/>
    <property type="molecule type" value="Genomic_DNA"/>
</dbReference>
<comment type="caution">
    <text evidence="1">The sequence shown here is derived from an EMBL/GenBank/DDBJ whole genome shotgun (WGS) entry which is preliminary data.</text>
</comment>
<proteinExistence type="predicted"/>
<sequence>MRKNSHQGLCNQRCISTHNGISKQRHSRIPFEGRTASEISMAFLSLDHWSRELVNRTEAQRHRGTLHSIDVKCKKFDCGFTAFWRIPTILPLG</sequence>
<protein>
    <submittedName>
        <fullName evidence="1">Uncharacterized protein</fullName>
    </submittedName>
</protein>
<dbReference type="Proteomes" id="UP001516400">
    <property type="component" value="Unassembled WGS sequence"/>
</dbReference>
<reference evidence="1 2" key="1">
    <citation type="journal article" date="2021" name="BMC Biol.">
        <title>Horizontally acquired antibacterial genes associated with adaptive radiation of ladybird beetles.</title>
        <authorList>
            <person name="Li H.S."/>
            <person name="Tang X.F."/>
            <person name="Huang Y.H."/>
            <person name="Xu Z.Y."/>
            <person name="Chen M.L."/>
            <person name="Du X.Y."/>
            <person name="Qiu B.Y."/>
            <person name="Chen P.T."/>
            <person name="Zhang W."/>
            <person name="Slipinski A."/>
            <person name="Escalona H.E."/>
            <person name="Waterhouse R.M."/>
            <person name="Zwick A."/>
            <person name="Pang H."/>
        </authorList>
    </citation>
    <scope>NUCLEOTIDE SEQUENCE [LARGE SCALE GENOMIC DNA]</scope>
    <source>
        <strain evidence="1">SYSU2018</strain>
    </source>
</reference>
<organism evidence="1 2">
    <name type="scientific">Cryptolaemus montrouzieri</name>
    <dbReference type="NCBI Taxonomy" id="559131"/>
    <lineage>
        <taxon>Eukaryota</taxon>
        <taxon>Metazoa</taxon>
        <taxon>Ecdysozoa</taxon>
        <taxon>Arthropoda</taxon>
        <taxon>Hexapoda</taxon>
        <taxon>Insecta</taxon>
        <taxon>Pterygota</taxon>
        <taxon>Neoptera</taxon>
        <taxon>Endopterygota</taxon>
        <taxon>Coleoptera</taxon>
        <taxon>Polyphaga</taxon>
        <taxon>Cucujiformia</taxon>
        <taxon>Coccinelloidea</taxon>
        <taxon>Coccinellidae</taxon>
        <taxon>Scymninae</taxon>
        <taxon>Scymnini</taxon>
        <taxon>Cryptolaemus</taxon>
    </lineage>
</organism>
<accession>A0ABD2MHH7</accession>
<keyword evidence="2" id="KW-1185">Reference proteome</keyword>
<gene>
    <name evidence="1" type="ORF">HHI36_009997</name>
</gene>
<dbReference type="AlphaFoldDB" id="A0ABD2MHH7"/>
<name>A0ABD2MHH7_9CUCU</name>